<dbReference type="InterPro" id="IPR023606">
    <property type="entry name" value="CoA-Trfase_III_dom_1_sf"/>
</dbReference>
<evidence type="ECO:0000256" key="1">
    <source>
        <dbReference type="ARBA" id="ARBA00022679"/>
    </source>
</evidence>
<accession>A0A3R7IER9</accession>
<dbReference type="InterPro" id="IPR044855">
    <property type="entry name" value="CoA-Trfase_III_dom3_sf"/>
</dbReference>
<dbReference type="GO" id="GO:0008410">
    <property type="term" value="F:CoA-transferase activity"/>
    <property type="evidence" value="ECO:0007669"/>
    <property type="project" value="TreeGrafter"/>
</dbReference>
<keyword evidence="1 3" id="KW-0808">Transferase</keyword>
<feature type="region of interest" description="Disordered" evidence="2">
    <location>
        <begin position="356"/>
        <end position="385"/>
    </location>
</feature>
<dbReference type="Pfam" id="PF02515">
    <property type="entry name" value="CoA_transf_3"/>
    <property type="match status" value="1"/>
</dbReference>
<organism evidence="3 4">
    <name type="scientific">Alicycliphilus denitrificans</name>
    <dbReference type="NCBI Taxonomy" id="179636"/>
    <lineage>
        <taxon>Bacteria</taxon>
        <taxon>Pseudomonadati</taxon>
        <taxon>Pseudomonadota</taxon>
        <taxon>Betaproteobacteria</taxon>
        <taxon>Burkholderiales</taxon>
        <taxon>Comamonadaceae</taxon>
        <taxon>Alicycliphilus</taxon>
    </lineage>
</organism>
<dbReference type="EMBL" id="NKDB02000004">
    <property type="protein sequence ID" value="RKJ95117.1"/>
    <property type="molecule type" value="Genomic_DNA"/>
</dbReference>
<reference evidence="3 4" key="1">
    <citation type="submission" date="2018-09" db="EMBL/GenBank/DDBJ databases">
        <title>Genome comparison of Alicycliphilus sp. BQ1, a polyurethanolytic bacterium, with its closest phylogenetic relatives Alicycliphilus denitrificans BC and K601, unable to attack polyurethane.</title>
        <authorList>
            <person name="Loza-Tavera H."/>
            <person name="Lozano L."/>
            <person name="Cevallos M."/>
            <person name="Maya-Lucas O."/>
            <person name="Garcia-Mena J."/>
            <person name="Hernandez J."/>
        </authorList>
    </citation>
    <scope>NUCLEOTIDE SEQUENCE [LARGE SCALE GENOMIC DNA]</scope>
    <source>
        <strain evidence="3 4">BQ1</strain>
    </source>
</reference>
<name>A0A3R7IER9_9BURK</name>
<sequence>MQHDTPSDLPLAGFTVVELSDSASAPFAGHVLAGLGAEVWKVERPGGDSARGWGPSQWKGCGAAFHAINRGKRSICLDIKDPVQLATLHDLIERHADVFLHNLRPGSSGQYRLDPESLRARKPSLVVCEVGAYGHVGPLSKLPGYDPLMQAFSGIMMLTGEDGQPPVRAGVSIVDFGTGMWAVIGIVSALLRRERRKIGATVNSSLLETAIAWMSIGIANYAADGDPGGRHGSGVAFIVPHRAYEAADGYAIISAANDRLFARLAEALGHPEWGSDPKFATNAGRLANRQEIDGLIGQVMKRHTREYWQKHLDGFGLPCASVQTTAELYAHEQTRALGILGKTSEDEIDLVGVPLSFDRQRPPPLDSAPEVGQDNGRLQKLLQAS</sequence>
<dbReference type="Gene3D" id="3.30.1540.10">
    <property type="entry name" value="formyl-coa transferase, domain 3"/>
    <property type="match status" value="1"/>
</dbReference>
<evidence type="ECO:0000313" key="4">
    <source>
        <dbReference type="Proteomes" id="UP000216225"/>
    </source>
</evidence>
<dbReference type="InterPro" id="IPR003673">
    <property type="entry name" value="CoA-Trfase_fam_III"/>
</dbReference>
<evidence type="ECO:0000256" key="2">
    <source>
        <dbReference type="SAM" id="MobiDB-lite"/>
    </source>
</evidence>
<evidence type="ECO:0000313" key="3">
    <source>
        <dbReference type="EMBL" id="RKJ95117.1"/>
    </source>
</evidence>
<proteinExistence type="predicted"/>
<comment type="caution">
    <text evidence="3">The sequence shown here is derived from an EMBL/GenBank/DDBJ whole genome shotgun (WGS) entry which is preliminary data.</text>
</comment>
<gene>
    <name evidence="3" type="ORF">CE154_018595</name>
</gene>
<dbReference type="PANTHER" id="PTHR48207">
    <property type="entry name" value="SUCCINATE--HYDROXYMETHYLGLUTARATE COA-TRANSFERASE"/>
    <property type="match status" value="1"/>
</dbReference>
<dbReference type="PANTHER" id="PTHR48207:SF3">
    <property type="entry name" value="SUCCINATE--HYDROXYMETHYLGLUTARATE COA-TRANSFERASE"/>
    <property type="match status" value="1"/>
</dbReference>
<dbReference type="InterPro" id="IPR050483">
    <property type="entry name" value="CoA-transferase_III_domain"/>
</dbReference>
<dbReference type="RefSeq" id="WP_094437626.1">
    <property type="nucleotide sequence ID" value="NZ_NKDB02000004.1"/>
</dbReference>
<dbReference type="SUPFAM" id="SSF89796">
    <property type="entry name" value="CoA-transferase family III (CaiB/BaiF)"/>
    <property type="match status" value="1"/>
</dbReference>
<dbReference type="Proteomes" id="UP000216225">
    <property type="component" value="Unassembled WGS sequence"/>
</dbReference>
<dbReference type="AlphaFoldDB" id="A0A3R7IER9"/>
<dbReference type="Gene3D" id="3.40.50.10540">
    <property type="entry name" value="Crotonobetainyl-coa:carnitine coa-transferase, domain 1"/>
    <property type="match status" value="1"/>
</dbReference>
<protein>
    <submittedName>
        <fullName evidence="3">CoA transferase</fullName>
    </submittedName>
</protein>